<dbReference type="Gene3D" id="1.25.10.10">
    <property type="entry name" value="Leucine-rich Repeat Variant"/>
    <property type="match status" value="1"/>
</dbReference>
<reference evidence="7" key="1">
    <citation type="submission" date="2013-10" db="EMBL/GenBank/DDBJ databases">
        <title>Genomic analysis of the causative agents of coccidiosis in chickens.</title>
        <authorList>
            <person name="Reid A.J."/>
            <person name="Blake D."/>
            <person name="Billington K."/>
            <person name="Browne H."/>
            <person name="Dunn M."/>
            <person name="Hung S."/>
            <person name="Kawahara F."/>
            <person name="Miranda-Saavedra D."/>
            <person name="Mourier T."/>
            <person name="Nagra H."/>
            <person name="Otto T.D."/>
            <person name="Rawlings N."/>
            <person name="Sanchez A."/>
            <person name="Sanders M."/>
            <person name="Subramaniam C."/>
            <person name="Tay Y."/>
            <person name="Dear P."/>
            <person name="Doerig C."/>
            <person name="Gruber A."/>
            <person name="Parkinson J."/>
            <person name="Shirley M."/>
            <person name="Wan K.L."/>
            <person name="Berriman M."/>
            <person name="Tomley F."/>
            <person name="Pain A."/>
        </authorList>
    </citation>
    <scope>NUCLEOTIDE SEQUENCE [LARGE SCALE GENOMIC DNA]</scope>
    <source>
        <strain evidence="7">Houghton</strain>
    </source>
</reference>
<dbReference type="PANTHER" id="PTHR10527">
    <property type="entry name" value="IMPORTIN BETA"/>
    <property type="match status" value="1"/>
</dbReference>
<dbReference type="Pfam" id="PF25574">
    <property type="entry name" value="TPR_IMB1"/>
    <property type="match status" value="2"/>
</dbReference>
<dbReference type="InterPro" id="IPR058584">
    <property type="entry name" value="IMB1_TNPO1-like_TPR"/>
</dbReference>
<name>U6LS46_9EIME</name>
<dbReference type="EMBL" id="HG713223">
    <property type="protein sequence ID" value="CDJ52941.1"/>
    <property type="molecule type" value="Genomic_DNA"/>
</dbReference>
<dbReference type="AlphaFoldDB" id="U6LS46"/>
<dbReference type="PROSITE" id="PS50166">
    <property type="entry name" value="IMPORTIN_B_NT"/>
    <property type="match status" value="1"/>
</dbReference>
<dbReference type="GO" id="GO:0031267">
    <property type="term" value="F:small GTPase binding"/>
    <property type="evidence" value="ECO:0007669"/>
    <property type="project" value="InterPro"/>
</dbReference>
<dbReference type="VEuPathDB" id="ToxoDB:EBH_0005540"/>
<organism evidence="7 8">
    <name type="scientific">Eimeria brunetti</name>
    <dbReference type="NCBI Taxonomy" id="51314"/>
    <lineage>
        <taxon>Eukaryota</taxon>
        <taxon>Sar</taxon>
        <taxon>Alveolata</taxon>
        <taxon>Apicomplexa</taxon>
        <taxon>Conoidasida</taxon>
        <taxon>Coccidia</taxon>
        <taxon>Eucoccidiorida</taxon>
        <taxon>Eimeriorina</taxon>
        <taxon>Eimeriidae</taxon>
        <taxon>Eimeria</taxon>
    </lineage>
</organism>
<proteinExistence type="predicted"/>
<reference evidence="7" key="2">
    <citation type="submission" date="2013-10" db="EMBL/GenBank/DDBJ databases">
        <authorList>
            <person name="Aslett M."/>
        </authorList>
    </citation>
    <scope>NUCLEOTIDE SEQUENCE [LARGE SCALE GENOMIC DNA]</scope>
    <source>
        <strain evidence="7">Houghton</strain>
    </source>
</reference>
<evidence type="ECO:0000256" key="1">
    <source>
        <dbReference type="ARBA" id="ARBA00004496"/>
    </source>
</evidence>
<evidence type="ECO:0000313" key="8">
    <source>
        <dbReference type="Proteomes" id="UP000030750"/>
    </source>
</evidence>
<dbReference type="InterPro" id="IPR040122">
    <property type="entry name" value="Importin_beta"/>
</dbReference>
<protein>
    <submittedName>
        <fullName evidence="7">Importin subunit beta-1, putative</fullName>
    </submittedName>
</protein>
<dbReference type="SMART" id="SM00913">
    <property type="entry name" value="IBN_N"/>
    <property type="match status" value="1"/>
</dbReference>
<dbReference type="InterPro" id="IPR001494">
    <property type="entry name" value="Importin-beta_N"/>
</dbReference>
<sequence length="1043" mass="112596">MADQMAVLQQLLLATIDPRPSVRQAAEQQLTTARQTDLGEFVSSMAALIALEQPPQGPQGAAGSLEDLLIAKQIAAVTFKNSISAKDMTLDGAAAQAWRALPSPTKAQIKKQLLAALQTDCTQVGNAVCQALAKLGVIELRSLEFEDLLPSLQDMVQQAVSCQQPQQQQQLAKACGRHALTCLAYLCEELADIVSEGEDPSEVLSEERCNVVLTAVVHGLKDTDPQLKVAALRALYHALIFAKANFNRKEERDYIIAAVVEAGGASNPSPVQVAAFECIVQIAQEYYSFLEAYMPTVGPLTWNALKGSESAVVIAALEVWNALAEEELAIIEGDSTRFTLLKIMEQAAPFLLPLLLSQLLNAAEDEDDDDSWTPAMAAAICLGLCAQVVKDAILPPVLEFVQLNFSSTEWRRREASLLALGCVMEGPSAEAMAPYVATSFPMLVKAVASDASVAVRDSAAWTLGKAAQQHAPIVLRHLFPPAGVSPSGAPTNSSGELLLAIVERLADQPRVAVHICWMLHELADNINTVEGRAAYQGTTTAQSQEQNPLDPIFPKLCEALLSVSERPDADEKNLREAAFNCIGALIKNAGSACWNHLLSLLEHFEGQLRKSFSFEQTEQTKQRQGMLCGVIQILCLRLGDQVKPVAGSLWSTLKQVFQRPTNGVQANQVDGSTPPSNPQWFVVSSEPSVCDALLALSALINSSGPAVSPFAGEVADLLVLQMKHQHEPQETATAAAVATATASTNDNSTPDELQAARICIELVGDLSRALGTEFGNLSDALLHEFYQLLRAPSVDRSLKPVVIVAVGDVALSLGGAKFARFAPWLIELLVQAGVTPYDAGPHNWQLNEEWMWYVHELRSATLEALASCVYALKEAQMQEVLRKEVNGMLQVVKAVAEAPTWVHGSAQMVQQALELTGDLLSTFGRTLGGHLRSASFVVQLQREAERLAAEEGNDTVKAKAQWLAQRLLVVQGPREFAESQRTTNKPLTSNGTWRVTSCSLFSMLRFGVSLLNGWVGDKDPCGSLVKGGDEGGRIGTWIPRRRT</sequence>
<evidence type="ECO:0000313" key="7">
    <source>
        <dbReference type="EMBL" id="CDJ52941.1"/>
    </source>
</evidence>
<gene>
    <name evidence="7" type="ORF">EBH_0005540</name>
</gene>
<keyword evidence="8" id="KW-1185">Reference proteome</keyword>
<evidence type="ECO:0000256" key="3">
    <source>
        <dbReference type="ARBA" id="ARBA00022490"/>
    </source>
</evidence>
<dbReference type="InterPro" id="IPR011989">
    <property type="entry name" value="ARM-like"/>
</dbReference>
<evidence type="ECO:0000256" key="2">
    <source>
        <dbReference type="ARBA" id="ARBA00022448"/>
    </source>
</evidence>
<dbReference type="OrthoDB" id="10263328at2759"/>
<dbReference type="Proteomes" id="UP000030750">
    <property type="component" value="Unassembled WGS sequence"/>
</dbReference>
<keyword evidence="2" id="KW-0813">Transport</keyword>
<evidence type="ECO:0000259" key="6">
    <source>
        <dbReference type="PROSITE" id="PS50166"/>
    </source>
</evidence>
<dbReference type="Pfam" id="PF13513">
    <property type="entry name" value="HEAT_EZ"/>
    <property type="match status" value="1"/>
</dbReference>
<feature type="domain" description="Importin N-terminal" evidence="6">
    <location>
        <begin position="26"/>
        <end position="119"/>
    </location>
</feature>
<accession>U6LS46</accession>
<dbReference type="InterPro" id="IPR016024">
    <property type="entry name" value="ARM-type_fold"/>
</dbReference>
<evidence type="ECO:0000256" key="4">
    <source>
        <dbReference type="ARBA" id="ARBA00022737"/>
    </source>
</evidence>
<comment type="subcellular location">
    <subcellularLocation>
        <location evidence="1">Cytoplasm</location>
    </subcellularLocation>
</comment>
<dbReference type="GO" id="GO:0005737">
    <property type="term" value="C:cytoplasm"/>
    <property type="evidence" value="ECO:0007669"/>
    <property type="project" value="UniProtKB-SubCell"/>
</dbReference>
<evidence type="ECO:0000256" key="5">
    <source>
        <dbReference type="ARBA" id="ARBA00022927"/>
    </source>
</evidence>
<keyword evidence="3" id="KW-0963">Cytoplasm</keyword>
<dbReference type="SUPFAM" id="SSF48371">
    <property type="entry name" value="ARM repeat"/>
    <property type="match status" value="1"/>
</dbReference>
<keyword evidence="4" id="KW-0677">Repeat</keyword>
<dbReference type="GO" id="GO:0006606">
    <property type="term" value="P:protein import into nucleus"/>
    <property type="evidence" value="ECO:0007669"/>
    <property type="project" value="InterPro"/>
</dbReference>
<keyword evidence="5" id="KW-0653">Protein transport</keyword>